<organism evidence="1 2">
    <name type="scientific">Arsukibacterium tuosuense</name>
    <dbReference type="NCBI Taxonomy" id="1323745"/>
    <lineage>
        <taxon>Bacteria</taxon>
        <taxon>Pseudomonadati</taxon>
        <taxon>Pseudomonadota</taxon>
        <taxon>Gammaproteobacteria</taxon>
        <taxon>Chromatiales</taxon>
        <taxon>Chromatiaceae</taxon>
        <taxon>Arsukibacterium</taxon>
    </lineage>
</organism>
<dbReference type="RefSeq" id="WP_097111878.1">
    <property type="nucleotide sequence ID" value="NZ_OBEB01000005.1"/>
</dbReference>
<sequence length="316" mass="35181">MIIRGFSLVELLIAMLLGLLLLGFTVQIFASLTASSRQSQQLAQLQQNGQLALNLLHNELQNTGFWGGISLNDVSVASVDMAPPAPDCVEDDIDSGSFPAAGATFTSLYAKLAAPGRQLNCLTSLAPDSEILQLKRAIGLAVSRDELRPNRFYIVPHWQQSRLISQDSASLAADSVFYPYQHLVFYIQNQRVDGQTIPVLMRKRLVRSVSGAARIATDSVIDGVERLHFEFGIDANLDGRLNYMLPTALMSNEHWQQQSGRIVSIRFYVLLRSTVPDPRYVNQQTYQMGASRFEAPDDHYRRLLLAGSVYFNNANF</sequence>
<dbReference type="GO" id="GO:0043683">
    <property type="term" value="P:type IV pilus assembly"/>
    <property type="evidence" value="ECO:0007669"/>
    <property type="project" value="InterPro"/>
</dbReference>
<keyword evidence="2" id="KW-1185">Reference proteome</keyword>
<dbReference type="InterPro" id="IPR032092">
    <property type="entry name" value="PilW"/>
</dbReference>
<gene>
    <name evidence="1" type="ORF">SAMN06297280_2666</name>
</gene>
<dbReference type="OrthoDB" id="5296662at2"/>
<dbReference type="InterPro" id="IPR012902">
    <property type="entry name" value="N_methyl_site"/>
</dbReference>
<evidence type="ECO:0000313" key="2">
    <source>
        <dbReference type="Proteomes" id="UP000219353"/>
    </source>
</evidence>
<dbReference type="PROSITE" id="PS00409">
    <property type="entry name" value="PROKAR_NTER_METHYL"/>
    <property type="match status" value="1"/>
</dbReference>
<proteinExistence type="predicted"/>
<accession>A0A285J5X3</accession>
<protein>
    <submittedName>
        <fullName evidence="1">Type IV pilus assembly protein PilW</fullName>
    </submittedName>
</protein>
<reference evidence="2" key="1">
    <citation type="submission" date="2017-09" db="EMBL/GenBank/DDBJ databases">
        <authorList>
            <person name="Varghese N."/>
            <person name="Submissions S."/>
        </authorList>
    </citation>
    <scope>NUCLEOTIDE SEQUENCE [LARGE SCALE GENOMIC DNA]</scope>
    <source>
        <strain evidence="2">CGMCC 1.12461</strain>
    </source>
</reference>
<name>A0A285J5X3_9GAMM</name>
<dbReference type="AlphaFoldDB" id="A0A285J5X3"/>
<dbReference type="InterPro" id="IPR045584">
    <property type="entry name" value="Pilin-like"/>
</dbReference>
<dbReference type="Proteomes" id="UP000219353">
    <property type="component" value="Unassembled WGS sequence"/>
</dbReference>
<dbReference type="NCBIfam" id="TIGR02532">
    <property type="entry name" value="IV_pilin_GFxxxE"/>
    <property type="match status" value="1"/>
</dbReference>
<dbReference type="Pfam" id="PF16074">
    <property type="entry name" value="PilW"/>
    <property type="match status" value="1"/>
</dbReference>
<dbReference type="SUPFAM" id="SSF54523">
    <property type="entry name" value="Pili subunits"/>
    <property type="match status" value="1"/>
</dbReference>
<evidence type="ECO:0000313" key="1">
    <source>
        <dbReference type="EMBL" id="SNY54501.1"/>
    </source>
</evidence>
<dbReference type="EMBL" id="OBEB01000005">
    <property type="protein sequence ID" value="SNY54501.1"/>
    <property type="molecule type" value="Genomic_DNA"/>
</dbReference>